<dbReference type="RefSeq" id="WP_085442901.1">
    <property type="nucleotide sequence ID" value="NZ_LVJN01000020.1"/>
</dbReference>
<dbReference type="InterPro" id="IPR050990">
    <property type="entry name" value="UPF0237/GcvR_regulator"/>
</dbReference>
<sequence length="180" mass="19027">MADFALLSLTGADRPGIVARITRVLFDTGCNIEDSSMTRLRGQFTVMLVLRLGDGVDLARLNALFAPIASDMGLNLHTAPIANAAPVAAEHEDGSCCMINVMGADKPGIVYRVTQTLADYAANVVDLETQVGGAPGRPVYGMVIEVESVANPDGLRSALQALAKELDIEIGLRDADVFQL</sequence>
<dbReference type="Gene3D" id="3.30.70.260">
    <property type="match status" value="2"/>
</dbReference>
<dbReference type="STRING" id="1434232.MAIT1_01414"/>
<dbReference type="PROSITE" id="PS51671">
    <property type="entry name" value="ACT"/>
    <property type="match status" value="2"/>
</dbReference>
<dbReference type="SUPFAM" id="SSF55021">
    <property type="entry name" value="ACT-like"/>
    <property type="match status" value="2"/>
</dbReference>
<dbReference type="InterPro" id="IPR002912">
    <property type="entry name" value="ACT_dom"/>
</dbReference>
<dbReference type="OrthoDB" id="12860at2"/>
<evidence type="ECO:0000313" key="2">
    <source>
        <dbReference type="EMBL" id="OSM01450.1"/>
    </source>
</evidence>
<name>A0A1Y2K099_9PROT</name>
<keyword evidence="3" id="KW-1185">Reference proteome</keyword>
<evidence type="ECO:0000259" key="1">
    <source>
        <dbReference type="PROSITE" id="PS51671"/>
    </source>
</evidence>
<comment type="caution">
    <text evidence="2">The sequence shown here is derived from an EMBL/GenBank/DDBJ whole genome shotgun (WGS) entry which is preliminary data.</text>
</comment>
<dbReference type="PANTHER" id="PTHR34875:SF6">
    <property type="entry name" value="UPF0237 PROTEIN MJ1558"/>
    <property type="match status" value="1"/>
</dbReference>
<dbReference type="EMBL" id="LVJN01000020">
    <property type="protein sequence ID" value="OSM01450.1"/>
    <property type="molecule type" value="Genomic_DNA"/>
</dbReference>
<reference evidence="2 3" key="1">
    <citation type="journal article" date="2016" name="BMC Genomics">
        <title>Combined genomic and structural analyses of a cultured magnetotactic bacterium reveals its niche adaptation to a dynamic environment.</title>
        <authorList>
            <person name="Araujo A.C."/>
            <person name="Morillo V."/>
            <person name="Cypriano J."/>
            <person name="Teixeira L.C."/>
            <person name="Leao P."/>
            <person name="Lyra S."/>
            <person name="Almeida L.G."/>
            <person name="Bazylinski D.A."/>
            <person name="Vasconcellos A.T."/>
            <person name="Abreu F."/>
            <person name="Lins U."/>
        </authorList>
    </citation>
    <scope>NUCLEOTIDE SEQUENCE [LARGE SCALE GENOMIC DNA]</scope>
    <source>
        <strain evidence="2 3">IT-1</strain>
    </source>
</reference>
<protein>
    <submittedName>
        <fullName evidence="2">Putative amino acid-binding ACT domain-containing protein</fullName>
    </submittedName>
</protein>
<dbReference type="Proteomes" id="UP000194003">
    <property type="component" value="Unassembled WGS sequence"/>
</dbReference>
<dbReference type="InterPro" id="IPR045865">
    <property type="entry name" value="ACT-like_dom_sf"/>
</dbReference>
<organism evidence="2 3">
    <name type="scientific">Magnetofaba australis IT-1</name>
    <dbReference type="NCBI Taxonomy" id="1434232"/>
    <lineage>
        <taxon>Bacteria</taxon>
        <taxon>Pseudomonadati</taxon>
        <taxon>Pseudomonadota</taxon>
        <taxon>Magnetococcia</taxon>
        <taxon>Magnetococcales</taxon>
        <taxon>Magnetococcaceae</taxon>
        <taxon>Magnetofaba</taxon>
    </lineage>
</organism>
<feature type="domain" description="ACT" evidence="1">
    <location>
        <begin position="6"/>
        <end position="83"/>
    </location>
</feature>
<feature type="domain" description="ACT" evidence="1">
    <location>
        <begin position="98"/>
        <end position="177"/>
    </location>
</feature>
<dbReference type="AlphaFoldDB" id="A0A1Y2K099"/>
<accession>A0A1Y2K099</accession>
<evidence type="ECO:0000313" key="3">
    <source>
        <dbReference type="Proteomes" id="UP000194003"/>
    </source>
</evidence>
<dbReference type="PANTHER" id="PTHR34875">
    <property type="entry name" value="UPF0237 PROTEIN MJ1558"/>
    <property type="match status" value="1"/>
</dbReference>
<proteinExistence type="predicted"/>
<dbReference type="Pfam" id="PF13740">
    <property type="entry name" value="ACT_6"/>
    <property type="match status" value="2"/>
</dbReference>
<gene>
    <name evidence="2" type="ORF">MAIT1_01414</name>
</gene>